<reference evidence="1" key="1">
    <citation type="journal article" date="2015" name="Nature">
        <title>Complex archaea that bridge the gap between prokaryotes and eukaryotes.</title>
        <authorList>
            <person name="Spang A."/>
            <person name="Saw J.H."/>
            <person name="Jorgensen S.L."/>
            <person name="Zaremba-Niedzwiedzka K."/>
            <person name="Martijn J."/>
            <person name="Lind A.E."/>
            <person name="van Eijk R."/>
            <person name="Schleper C."/>
            <person name="Guy L."/>
            <person name="Ettema T.J."/>
        </authorList>
    </citation>
    <scope>NUCLEOTIDE SEQUENCE</scope>
</reference>
<organism evidence="1">
    <name type="scientific">marine sediment metagenome</name>
    <dbReference type="NCBI Taxonomy" id="412755"/>
    <lineage>
        <taxon>unclassified sequences</taxon>
        <taxon>metagenomes</taxon>
        <taxon>ecological metagenomes</taxon>
    </lineage>
</organism>
<dbReference type="AlphaFoldDB" id="A0A0F9QAR1"/>
<sequence>MPEESIEYEKVLREDLKAYLKALDAKEFGLCNIVSNRMMTNAMILNSVDFNLLGAILKEITFDFNLFQEENSLENALKKLKNTLKSYQSSNPKVDQILDDYYEYFDIFRNIITSPLEEYEENKDFSIYTTKFSINFFIQENENDLILPYNFDVRIYGVLNEINRVMKSFGFTKHQLVLKLVLSYFGRMYEYFRFLLSTENIDKIWEEKFSDYKEKLLSNVKSFSLEESYINNSLELLFEFCREWRTFFMRLLEIPRGPKVEKGTAIPSNVRQELDEMVTKLINSKLEEKED</sequence>
<dbReference type="EMBL" id="LAZR01005148">
    <property type="protein sequence ID" value="KKN02438.1"/>
    <property type="molecule type" value="Genomic_DNA"/>
</dbReference>
<name>A0A0F9QAR1_9ZZZZ</name>
<protein>
    <submittedName>
        <fullName evidence="1">Uncharacterized protein</fullName>
    </submittedName>
</protein>
<accession>A0A0F9QAR1</accession>
<proteinExistence type="predicted"/>
<evidence type="ECO:0000313" key="1">
    <source>
        <dbReference type="EMBL" id="KKN02438.1"/>
    </source>
</evidence>
<comment type="caution">
    <text evidence="1">The sequence shown here is derived from an EMBL/GenBank/DDBJ whole genome shotgun (WGS) entry which is preliminary data.</text>
</comment>
<gene>
    <name evidence="1" type="ORF">LCGC14_1117710</name>
</gene>